<keyword evidence="3" id="KW-0479">Metal-binding</keyword>
<keyword evidence="4" id="KW-0460">Magnesium</keyword>
<dbReference type="SUPFAM" id="SSF56784">
    <property type="entry name" value="HAD-like"/>
    <property type="match status" value="1"/>
</dbReference>
<protein>
    <submittedName>
        <fullName evidence="5">Haloacid dehalogenase superfamily, subfamily IA, variant 3 with third motif having DD or ED</fullName>
    </submittedName>
</protein>
<dbReference type="Pfam" id="PF00702">
    <property type="entry name" value="Hydrolase"/>
    <property type="match status" value="1"/>
</dbReference>
<reference evidence="5 6" key="1">
    <citation type="submission" date="2017-05" db="EMBL/GenBank/DDBJ databases">
        <authorList>
            <person name="Varghese N."/>
            <person name="Submissions S."/>
        </authorList>
    </citation>
    <scope>NUCLEOTIDE SEQUENCE [LARGE SCALE GENOMIC DNA]</scope>
    <source>
        <strain evidence="5 6">DSM 26001</strain>
    </source>
</reference>
<dbReference type="PANTHER" id="PTHR46193:SF10">
    <property type="entry name" value="6-PHOSPHOGLUCONATE PHOSPHATASE"/>
    <property type="match status" value="1"/>
</dbReference>
<dbReference type="SFLD" id="SFLDG01129">
    <property type="entry name" value="C1.5:_HAD__Beta-PGM__Phosphata"/>
    <property type="match status" value="1"/>
</dbReference>
<keyword evidence="6" id="KW-1185">Reference proteome</keyword>
<sequence length="222" mass="24064">MPRFDLVIFDCDGVLVDSERITNRVFADMLNEIGLPVTIEDMFEQFVGKSMGQCLELMTSLLGAQPPEDFVDNFKRRTTSALLAQLAAVPGIESALDQIRLPYCVASSGDHDKMRTTLGITRLLPRFDGRLYSVTEVARAKPHPDVFLYAAEKQAVAPSACVVIEDTPTGVKAGVAAGMTVYGYAALTPASRLLEAGAHLTFTDMACLPSLIERGPNPSIRL</sequence>
<dbReference type="NCBIfam" id="TIGR01509">
    <property type="entry name" value="HAD-SF-IA-v3"/>
    <property type="match status" value="1"/>
</dbReference>
<evidence type="ECO:0000256" key="1">
    <source>
        <dbReference type="ARBA" id="ARBA00001946"/>
    </source>
</evidence>
<dbReference type="InterPro" id="IPR036412">
    <property type="entry name" value="HAD-like_sf"/>
</dbReference>
<comment type="cofactor">
    <cofactor evidence="1">
        <name>Mg(2+)</name>
        <dbReference type="ChEBI" id="CHEBI:18420"/>
    </cofactor>
</comment>
<dbReference type="EMBL" id="FXUL01000012">
    <property type="protein sequence ID" value="SMP66837.1"/>
    <property type="molecule type" value="Genomic_DNA"/>
</dbReference>
<dbReference type="Proteomes" id="UP001158049">
    <property type="component" value="Unassembled WGS sequence"/>
</dbReference>
<organism evidence="5 6">
    <name type="scientific">Noviherbaspirillum suwonense</name>
    <dbReference type="NCBI Taxonomy" id="1224511"/>
    <lineage>
        <taxon>Bacteria</taxon>
        <taxon>Pseudomonadati</taxon>
        <taxon>Pseudomonadota</taxon>
        <taxon>Betaproteobacteria</taxon>
        <taxon>Burkholderiales</taxon>
        <taxon>Oxalobacteraceae</taxon>
        <taxon>Noviherbaspirillum</taxon>
    </lineage>
</organism>
<dbReference type="CDD" id="cd07526">
    <property type="entry name" value="HAD_BPGM_like"/>
    <property type="match status" value="1"/>
</dbReference>
<dbReference type="InterPro" id="IPR006439">
    <property type="entry name" value="HAD-SF_hydro_IA"/>
</dbReference>
<dbReference type="Gene3D" id="1.10.150.240">
    <property type="entry name" value="Putative phosphatase, domain 2"/>
    <property type="match status" value="1"/>
</dbReference>
<evidence type="ECO:0000256" key="3">
    <source>
        <dbReference type="ARBA" id="ARBA00022723"/>
    </source>
</evidence>
<accession>A0ABY1QDP0</accession>
<dbReference type="PANTHER" id="PTHR46193">
    <property type="entry name" value="6-PHOSPHOGLUCONATE PHOSPHATASE"/>
    <property type="match status" value="1"/>
</dbReference>
<proteinExistence type="inferred from homology"/>
<dbReference type="SFLD" id="SFLDG01135">
    <property type="entry name" value="C1.5.6:_HAD__Beta-PGM__Phospha"/>
    <property type="match status" value="1"/>
</dbReference>
<dbReference type="InterPro" id="IPR023214">
    <property type="entry name" value="HAD_sf"/>
</dbReference>
<dbReference type="SFLD" id="SFLDS00003">
    <property type="entry name" value="Haloacid_Dehalogenase"/>
    <property type="match status" value="1"/>
</dbReference>
<evidence type="ECO:0000313" key="6">
    <source>
        <dbReference type="Proteomes" id="UP001158049"/>
    </source>
</evidence>
<gene>
    <name evidence="5" type="ORF">SAMN06295970_11253</name>
</gene>
<evidence type="ECO:0000256" key="4">
    <source>
        <dbReference type="ARBA" id="ARBA00022842"/>
    </source>
</evidence>
<dbReference type="InterPro" id="IPR051600">
    <property type="entry name" value="Beta-PGM-like"/>
</dbReference>
<dbReference type="RefSeq" id="WP_283443254.1">
    <property type="nucleotide sequence ID" value="NZ_FXUL01000012.1"/>
</dbReference>
<comment type="caution">
    <text evidence="5">The sequence shown here is derived from an EMBL/GenBank/DDBJ whole genome shotgun (WGS) entry which is preliminary data.</text>
</comment>
<evidence type="ECO:0000313" key="5">
    <source>
        <dbReference type="EMBL" id="SMP66837.1"/>
    </source>
</evidence>
<comment type="similarity">
    <text evidence="2">Belongs to the HAD-like hydrolase superfamily. CbbY/CbbZ/Gph/YieH family.</text>
</comment>
<evidence type="ECO:0000256" key="2">
    <source>
        <dbReference type="ARBA" id="ARBA00006171"/>
    </source>
</evidence>
<dbReference type="Gene3D" id="3.40.50.1000">
    <property type="entry name" value="HAD superfamily/HAD-like"/>
    <property type="match status" value="1"/>
</dbReference>
<name>A0ABY1QDP0_9BURK</name>
<dbReference type="InterPro" id="IPR023198">
    <property type="entry name" value="PGP-like_dom2"/>
</dbReference>